<proteinExistence type="predicted"/>
<name>A0A2N9FQ04_FAGSY</name>
<protein>
    <submittedName>
        <fullName evidence="1">Uncharacterized protein</fullName>
    </submittedName>
</protein>
<dbReference type="EMBL" id="OIVN01001050">
    <property type="protein sequence ID" value="SPC89205.1"/>
    <property type="molecule type" value="Genomic_DNA"/>
</dbReference>
<gene>
    <name evidence="1" type="ORF">FSB_LOCUS17087</name>
</gene>
<reference evidence="1" key="1">
    <citation type="submission" date="2018-02" db="EMBL/GenBank/DDBJ databases">
        <authorList>
            <person name="Cohen D.B."/>
            <person name="Kent A.D."/>
        </authorList>
    </citation>
    <scope>NUCLEOTIDE SEQUENCE</scope>
</reference>
<dbReference type="AlphaFoldDB" id="A0A2N9FQ04"/>
<sequence>MAPKKKKIQNMLKKFIALENRIQSDEAVIASIQEVIDETKAELAEPRRSEFDSRGQ</sequence>
<organism evidence="1">
    <name type="scientific">Fagus sylvatica</name>
    <name type="common">Beechnut</name>
    <dbReference type="NCBI Taxonomy" id="28930"/>
    <lineage>
        <taxon>Eukaryota</taxon>
        <taxon>Viridiplantae</taxon>
        <taxon>Streptophyta</taxon>
        <taxon>Embryophyta</taxon>
        <taxon>Tracheophyta</taxon>
        <taxon>Spermatophyta</taxon>
        <taxon>Magnoliopsida</taxon>
        <taxon>eudicotyledons</taxon>
        <taxon>Gunneridae</taxon>
        <taxon>Pentapetalae</taxon>
        <taxon>rosids</taxon>
        <taxon>fabids</taxon>
        <taxon>Fagales</taxon>
        <taxon>Fagaceae</taxon>
        <taxon>Fagus</taxon>
    </lineage>
</organism>
<evidence type="ECO:0000313" key="1">
    <source>
        <dbReference type="EMBL" id="SPC89205.1"/>
    </source>
</evidence>
<accession>A0A2N9FQ04</accession>